<dbReference type="InterPro" id="IPR044965">
    <property type="entry name" value="Glyco_hydro_17_plant"/>
</dbReference>
<evidence type="ECO:0000256" key="17">
    <source>
        <dbReference type="SAM" id="SignalP"/>
    </source>
</evidence>
<dbReference type="SUPFAM" id="SSF51445">
    <property type="entry name" value="(Trans)glycosidases"/>
    <property type="match status" value="1"/>
</dbReference>
<keyword evidence="8" id="KW-0249">Electron transport</keyword>
<evidence type="ECO:0000256" key="5">
    <source>
        <dbReference type="ARBA" id="ARBA00022723"/>
    </source>
</evidence>
<feature type="domain" description="Phytocyanin" evidence="18">
    <location>
        <begin position="406"/>
        <end position="508"/>
    </location>
</feature>
<protein>
    <recommendedName>
        <fullName evidence="3">glucan endo-1,3-beta-D-glucosidase</fullName>
        <ecNumber evidence="3">3.2.1.39</ecNumber>
    </recommendedName>
    <alternativeName>
        <fullName evidence="13">(1-&gt;3)-beta-glucan endohydrolase</fullName>
    </alternativeName>
    <alternativeName>
        <fullName evidence="14">Beta-1,3-endoglucanase</fullName>
    </alternativeName>
</protein>
<dbReference type="InterPro" id="IPR003245">
    <property type="entry name" value="Phytocyanin_dom"/>
</dbReference>
<accession>A0A498HXW8</accession>
<evidence type="ECO:0000256" key="6">
    <source>
        <dbReference type="ARBA" id="ARBA00022729"/>
    </source>
</evidence>
<keyword evidence="20" id="KW-1185">Reference proteome</keyword>
<evidence type="ECO:0000256" key="12">
    <source>
        <dbReference type="ARBA" id="ARBA00023295"/>
    </source>
</evidence>
<feature type="compositionally biased region" description="Pro residues" evidence="16">
    <location>
        <begin position="535"/>
        <end position="558"/>
    </location>
</feature>
<dbReference type="AlphaFoldDB" id="A0A498HXW8"/>
<dbReference type="EC" id="3.2.1.39" evidence="3"/>
<keyword evidence="7" id="KW-0378">Hydrolase</keyword>
<dbReference type="InterPro" id="IPR008972">
    <property type="entry name" value="Cupredoxin"/>
</dbReference>
<dbReference type="InterPro" id="IPR017853">
    <property type="entry name" value="GH"/>
</dbReference>
<dbReference type="GO" id="GO:0046872">
    <property type="term" value="F:metal ion binding"/>
    <property type="evidence" value="ECO:0007669"/>
    <property type="project" value="UniProtKB-KW"/>
</dbReference>
<name>A0A498HXW8_MALDO</name>
<keyword evidence="11" id="KW-0325">Glycoprotein</keyword>
<evidence type="ECO:0000313" key="20">
    <source>
        <dbReference type="Proteomes" id="UP000290289"/>
    </source>
</evidence>
<feature type="signal peptide" evidence="17">
    <location>
        <begin position="1"/>
        <end position="23"/>
    </location>
</feature>
<dbReference type="InterPro" id="IPR000490">
    <property type="entry name" value="Glyco_hydro_17"/>
</dbReference>
<evidence type="ECO:0000256" key="14">
    <source>
        <dbReference type="ARBA" id="ARBA00033417"/>
    </source>
</evidence>
<dbReference type="Gene3D" id="2.60.40.420">
    <property type="entry name" value="Cupredoxins - blue copper proteins"/>
    <property type="match status" value="2"/>
</dbReference>
<dbReference type="STRING" id="3750.A0A498HXW8"/>
<keyword evidence="9" id="KW-0186">Copper</keyword>
<dbReference type="EMBL" id="RDQH01000341">
    <property type="protein sequence ID" value="RXH74425.1"/>
    <property type="molecule type" value="Genomic_DNA"/>
</dbReference>
<feature type="chain" id="PRO_5019830576" description="glucan endo-1,3-beta-D-glucosidase" evidence="17">
    <location>
        <begin position="24"/>
        <end position="763"/>
    </location>
</feature>
<dbReference type="FunFam" id="2.60.40.420:FF:000003">
    <property type="entry name" value="Blue copper"/>
    <property type="match status" value="1"/>
</dbReference>
<dbReference type="Pfam" id="PF00332">
    <property type="entry name" value="Glyco_hydro_17"/>
    <property type="match status" value="1"/>
</dbReference>
<evidence type="ECO:0000256" key="13">
    <source>
        <dbReference type="ARBA" id="ARBA00033335"/>
    </source>
</evidence>
<evidence type="ECO:0000256" key="8">
    <source>
        <dbReference type="ARBA" id="ARBA00022982"/>
    </source>
</evidence>
<evidence type="ECO:0000313" key="19">
    <source>
        <dbReference type="EMBL" id="RXH74425.1"/>
    </source>
</evidence>
<dbReference type="PROSITE" id="PS51485">
    <property type="entry name" value="PHYTOCYANIN"/>
    <property type="match status" value="2"/>
</dbReference>
<evidence type="ECO:0000259" key="18">
    <source>
        <dbReference type="PROSITE" id="PS51485"/>
    </source>
</evidence>
<feature type="compositionally biased region" description="Pro residues" evidence="16">
    <location>
        <begin position="511"/>
        <end position="529"/>
    </location>
</feature>
<evidence type="ECO:0000256" key="7">
    <source>
        <dbReference type="ARBA" id="ARBA00022801"/>
    </source>
</evidence>
<dbReference type="SUPFAM" id="SSF49503">
    <property type="entry name" value="Cupredoxins"/>
    <property type="match status" value="2"/>
</dbReference>
<feature type="region of interest" description="Disordered" evidence="16">
    <location>
        <begin position="507"/>
        <end position="581"/>
    </location>
</feature>
<dbReference type="Proteomes" id="UP000290289">
    <property type="component" value="Chromosome 15"/>
</dbReference>
<proteinExistence type="inferred from homology"/>
<evidence type="ECO:0000256" key="4">
    <source>
        <dbReference type="ARBA" id="ARBA00022448"/>
    </source>
</evidence>
<keyword evidence="6 17" id="KW-0732">Signal</keyword>
<evidence type="ECO:0000256" key="15">
    <source>
        <dbReference type="RuleBase" id="RU004335"/>
    </source>
</evidence>
<dbReference type="FunFam" id="2.60.40.420:FF:000034">
    <property type="entry name" value="Cupredoxin superfamily protein"/>
    <property type="match status" value="1"/>
</dbReference>
<gene>
    <name evidence="19" type="ORF">DVH24_029146</name>
</gene>
<evidence type="ECO:0000256" key="11">
    <source>
        <dbReference type="ARBA" id="ARBA00023180"/>
    </source>
</evidence>
<evidence type="ECO:0000256" key="9">
    <source>
        <dbReference type="ARBA" id="ARBA00023008"/>
    </source>
</evidence>
<dbReference type="GO" id="GO:0009055">
    <property type="term" value="F:electron transfer activity"/>
    <property type="evidence" value="ECO:0007669"/>
    <property type="project" value="InterPro"/>
</dbReference>
<evidence type="ECO:0000256" key="3">
    <source>
        <dbReference type="ARBA" id="ARBA00012780"/>
    </source>
</evidence>
<keyword evidence="4" id="KW-0813">Transport</keyword>
<reference evidence="19 20" key="1">
    <citation type="submission" date="2018-10" db="EMBL/GenBank/DDBJ databases">
        <title>A high-quality apple genome assembly.</title>
        <authorList>
            <person name="Hu J."/>
        </authorList>
    </citation>
    <scope>NUCLEOTIDE SEQUENCE [LARGE SCALE GENOMIC DNA]</scope>
    <source>
        <strain evidence="20">cv. HFTH1</strain>
        <tissue evidence="19">Young leaf</tissue>
    </source>
</reference>
<dbReference type="GO" id="GO:0005975">
    <property type="term" value="P:carbohydrate metabolic process"/>
    <property type="evidence" value="ECO:0007669"/>
    <property type="project" value="InterPro"/>
</dbReference>
<keyword evidence="12" id="KW-0326">Glycosidase</keyword>
<comment type="catalytic activity">
    <reaction evidence="1">
        <text>Hydrolysis of (1-&gt;3)-beta-D-glucosidic linkages in (1-&gt;3)-beta-D-glucans.</text>
        <dbReference type="EC" id="3.2.1.39"/>
    </reaction>
</comment>
<comment type="similarity">
    <text evidence="2 15">Belongs to the glycosyl hydrolase 17 family.</text>
</comment>
<dbReference type="GO" id="GO:0042973">
    <property type="term" value="F:glucan endo-1,3-beta-D-glucosidase activity"/>
    <property type="evidence" value="ECO:0007669"/>
    <property type="project" value="UniProtKB-EC"/>
</dbReference>
<feature type="compositionally biased region" description="Pro residues" evidence="16">
    <location>
        <begin position="565"/>
        <end position="576"/>
    </location>
</feature>
<keyword evidence="10" id="KW-1015">Disulfide bond</keyword>
<keyword evidence="5" id="KW-0479">Metal-binding</keyword>
<evidence type="ECO:0000256" key="2">
    <source>
        <dbReference type="ARBA" id="ARBA00008773"/>
    </source>
</evidence>
<organism evidence="19 20">
    <name type="scientific">Malus domestica</name>
    <name type="common">Apple</name>
    <name type="synonym">Pyrus malus</name>
    <dbReference type="NCBI Taxonomy" id="3750"/>
    <lineage>
        <taxon>Eukaryota</taxon>
        <taxon>Viridiplantae</taxon>
        <taxon>Streptophyta</taxon>
        <taxon>Embryophyta</taxon>
        <taxon>Tracheophyta</taxon>
        <taxon>Spermatophyta</taxon>
        <taxon>Magnoliopsida</taxon>
        <taxon>eudicotyledons</taxon>
        <taxon>Gunneridae</taxon>
        <taxon>Pentapetalae</taxon>
        <taxon>rosids</taxon>
        <taxon>fabids</taxon>
        <taxon>Rosales</taxon>
        <taxon>Rosaceae</taxon>
        <taxon>Amygdaloideae</taxon>
        <taxon>Maleae</taxon>
        <taxon>Malus</taxon>
    </lineage>
</organism>
<sequence length="763" mass="82825">MKSFWFFAQFVLVFLVFFPPIASVAVQAFTGAYGINYGRIADNIPSPDKVATLLRAAKIKNVRIYDADHSVLKAFSGTGLELVVGLPNGYLKDMSANEDHAMDWVKENVQAFLPDTHICGIAVGNEVLGGVDYELWAALLGAVKNIYNAIKKLGLTDVVQITTAHSQAVFANSYPPSSCIFKDNIKQQYMKPLLEFFSEIGSPFCLNAYPFLAYMSDPENIDINYALFQKTQGIYDPKTDLHYDNMLDAQIDAAYAALEDAGFKKMEVIITETGWASRGDDNEAAATVNNARTYNYNLRKRLAKKKGTPMRPKFVVKAYIFAIFNEDLKPGPTSERNFGLFKPDGTIAYDIGYRGLVSSSADSLRLSSKDIGAQGWPRLQFLILSISSAALLLFLAVLVIERAEAESYTVGDDLGWTNIVDSNTYSSWAANHTFKVGDTLVFQFLTGRHDVATLTKKAYDECSTTDPLGVLDQGPASYILNETGNYYFICAISGHCNDGQKLSIKVTASPAQPPSHGPAPPPSHSPAKPPSHRPAQPPSQSPAPPPSDTTAPVSPPLPSDTETPMSPPTTTAPPPSDASSLASTFSTMVKIMNVSNVVVLVLAVITTTSLLGAEAGEYTVGDELGWTIPPGGAATYEAWAAKHRLSVTDFINFNFKVGEQDLAIVTKEDYDACNTDNPLFVFQEGGEFQFVQSDTYYLTCTFAGHCTKGQKIALYIAPAFSPSPSPSSYPSEKTAAQHANAVKFVSKKGQGLKKLLPVMMKSL</sequence>
<dbReference type="Pfam" id="PF02298">
    <property type="entry name" value="Cu_bind_like"/>
    <property type="match status" value="2"/>
</dbReference>
<comment type="caution">
    <text evidence="19">The sequence shown here is derived from an EMBL/GenBank/DDBJ whole genome shotgun (WGS) entry which is preliminary data.</text>
</comment>
<evidence type="ECO:0000256" key="16">
    <source>
        <dbReference type="SAM" id="MobiDB-lite"/>
    </source>
</evidence>
<dbReference type="PANTHER" id="PTHR32227">
    <property type="entry name" value="GLUCAN ENDO-1,3-BETA-GLUCOSIDASE BG1-RELATED-RELATED"/>
    <property type="match status" value="1"/>
</dbReference>
<evidence type="ECO:0000256" key="10">
    <source>
        <dbReference type="ARBA" id="ARBA00023157"/>
    </source>
</evidence>
<dbReference type="Gene3D" id="3.20.20.80">
    <property type="entry name" value="Glycosidases"/>
    <property type="match status" value="1"/>
</dbReference>
<feature type="domain" description="Phytocyanin" evidence="18">
    <location>
        <begin position="616"/>
        <end position="718"/>
    </location>
</feature>
<dbReference type="FunFam" id="3.20.20.80:FF:000005">
    <property type="entry name" value="Glucan endo-1,3-beta-glucosidase 14"/>
    <property type="match status" value="1"/>
</dbReference>
<evidence type="ECO:0000256" key="1">
    <source>
        <dbReference type="ARBA" id="ARBA00000382"/>
    </source>
</evidence>